<protein>
    <recommendedName>
        <fullName evidence="2">ATP-grasp domain-containing protein</fullName>
    </recommendedName>
</protein>
<dbReference type="GO" id="GO:0009432">
    <property type="term" value="P:SOS response"/>
    <property type="evidence" value="ECO:0007669"/>
    <property type="project" value="TreeGrafter"/>
</dbReference>
<evidence type="ECO:0000313" key="4">
    <source>
        <dbReference type="Proteomes" id="UP000754563"/>
    </source>
</evidence>
<comment type="caution">
    <text evidence="3">The sequence shown here is derived from an EMBL/GenBank/DDBJ whole genome shotgun (WGS) entry which is preliminary data.</text>
</comment>
<accession>A0A955L779</accession>
<gene>
    <name evidence="3" type="ORF">KC717_01145</name>
</gene>
<evidence type="ECO:0000256" key="1">
    <source>
        <dbReference type="PROSITE-ProRule" id="PRU00409"/>
    </source>
</evidence>
<dbReference type="PROSITE" id="PS50975">
    <property type="entry name" value="ATP_GRASP"/>
    <property type="match status" value="1"/>
</dbReference>
<dbReference type="GO" id="GO:0046872">
    <property type="term" value="F:metal ion binding"/>
    <property type="evidence" value="ECO:0007669"/>
    <property type="project" value="InterPro"/>
</dbReference>
<name>A0A955L779_9BACT</name>
<evidence type="ECO:0000259" key="2">
    <source>
        <dbReference type="PROSITE" id="PS50975"/>
    </source>
</evidence>
<dbReference type="SUPFAM" id="SSF56059">
    <property type="entry name" value="Glutathione synthetase ATP-binding domain-like"/>
    <property type="match status" value="1"/>
</dbReference>
<feature type="domain" description="ATP-grasp" evidence="2">
    <location>
        <begin position="104"/>
        <end position="280"/>
    </location>
</feature>
<dbReference type="AlphaFoldDB" id="A0A955L779"/>
<dbReference type="Gene3D" id="3.30.470.20">
    <property type="entry name" value="ATP-grasp fold, B domain"/>
    <property type="match status" value="1"/>
</dbReference>
<dbReference type="PANTHER" id="PTHR21621">
    <property type="entry name" value="RIBOSOMAL PROTEIN S6 MODIFICATION PROTEIN"/>
    <property type="match status" value="1"/>
</dbReference>
<reference evidence="3" key="2">
    <citation type="journal article" date="2021" name="Microbiome">
        <title>Successional dynamics and alternative stable states in a saline activated sludge microbial community over 9 years.</title>
        <authorList>
            <person name="Wang Y."/>
            <person name="Ye J."/>
            <person name="Ju F."/>
            <person name="Liu L."/>
            <person name="Boyd J.A."/>
            <person name="Deng Y."/>
            <person name="Parks D.H."/>
            <person name="Jiang X."/>
            <person name="Yin X."/>
            <person name="Woodcroft B.J."/>
            <person name="Tyson G.W."/>
            <person name="Hugenholtz P."/>
            <person name="Polz M.F."/>
            <person name="Zhang T."/>
        </authorList>
    </citation>
    <scope>NUCLEOTIDE SEQUENCE</scope>
    <source>
        <strain evidence="3">HKST-UBA11</strain>
    </source>
</reference>
<dbReference type="EMBL" id="JAGQLH010000008">
    <property type="protein sequence ID" value="MCA9385232.1"/>
    <property type="molecule type" value="Genomic_DNA"/>
</dbReference>
<keyword evidence="1" id="KW-0067">ATP-binding</keyword>
<proteinExistence type="predicted"/>
<organism evidence="3 4">
    <name type="scientific">Candidatus Dojkabacteria bacterium</name>
    <dbReference type="NCBI Taxonomy" id="2099670"/>
    <lineage>
        <taxon>Bacteria</taxon>
        <taxon>Candidatus Dojkabacteria</taxon>
    </lineage>
</organism>
<dbReference type="InterPro" id="IPR013651">
    <property type="entry name" value="ATP-grasp_RimK-type"/>
</dbReference>
<dbReference type="GO" id="GO:0005524">
    <property type="term" value="F:ATP binding"/>
    <property type="evidence" value="ECO:0007669"/>
    <property type="project" value="UniProtKB-UniRule"/>
</dbReference>
<dbReference type="GO" id="GO:0018169">
    <property type="term" value="F:ribosomal S6-glutamic acid ligase activity"/>
    <property type="evidence" value="ECO:0007669"/>
    <property type="project" value="TreeGrafter"/>
</dbReference>
<reference evidence="3" key="1">
    <citation type="submission" date="2020-04" db="EMBL/GenBank/DDBJ databases">
        <authorList>
            <person name="Zhang T."/>
        </authorList>
    </citation>
    <scope>NUCLEOTIDE SEQUENCE</scope>
    <source>
        <strain evidence="3">HKST-UBA11</strain>
    </source>
</reference>
<sequence>MKNLFLLECQSDITLALVHESAEKRGIVSHYYNYESLVSDLEGLKNLPITEETIVFMAIPFTANSIESQFQPVYEIIRELYSPQKLVNATMLAQNFLKLEDKLYQTYLLQNLDMPHAEVVNIHESTDVDFPIIARKRISSRSKNNFIIPPASQDEFAYEAFMGSYDPNLYIFQKFHELEKDFRVYVLGDEVIQVVEREVFIGSHNKVSVKVKASGELPSTVKDESVKIAHEIGADFVGIDVGLSKDGTYFFIEYNGRAQINAAQNKLGLQISDKIVDYLV</sequence>
<dbReference type="GO" id="GO:0005737">
    <property type="term" value="C:cytoplasm"/>
    <property type="evidence" value="ECO:0007669"/>
    <property type="project" value="TreeGrafter"/>
</dbReference>
<dbReference type="Proteomes" id="UP000754563">
    <property type="component" value="Unassembled WGS sequence"/>
</dbReference>
<dbReference type="InterPro" id="IPR011761">
    <property type="entry name" value="ATP-grasp"/>
</dbReference>
<dbReference type="PANTHER" id="PTHR21621:SF0">
    <property type="entry name" value="BETA-CITRYLGLUTAMATE SYNTHASE B-RELATED"/>
    <property type="match status" value="1"/>
</dbReference>
<keyword evidence="1" id="KW-0547">Nucleotide-binding</keyword>
<evidence type="ECO:0000313" key="3">
    <source>
        <dbReference type="EMBL" id="MCA9385232.1"/>
    </source>
</evidence>
<dbReference type="Pfam" id="PF08443">
    <property type="entry name" value="RimK"/>
    <property type="match status" value="1"/>
</dbReference>